<evidence type="ECO:0000256" key="4">
    <source>
        <dbReference type="ARBA" id="ARBA00022801"/>
    </source>
</evidence>
<accession>A0ABP3R7C8</accession>
<dbReference type="PANTHER" id="PTHR35795:SF1">
    <property type="entry name" value="BIS(5'-NUCLEOSYL)-TETRAPHOSPHATASE, SYMMETRICAL"/>
    <property type="match status" value="1"/>
</dbReference>
<protein>
    <recommendedName>
        <fullName evidence="1">bis(5'-nucleosyl)-tetraphosphatase (symmetrical)</fullName>
        <ecNumber evidence="1">3.6.1.41</ecNumber>
    </recommendedName>
</protein>
<evidence type="ECO:0000256" key="6">
    <source>
        <dbReference type="ARBA" id="ARBA00049417"/>
    </source>
</evidence>
<dbReference type="CDD" id="cd00077">
    <property type="entry name" value="HDc"/>
    <property type="match status" value="1"/>
</dbReference>
<feature type="domain" description="HD/PDEase" evidence="7">
    <location>
        <begin position="14"/>
        <end position="142"/>
    </location>
</feature>
<evidence type="ECO:0000313" key="9">
    <source>
        <dbReference type="Proteomes" id="UP001500866"/>
    </source>
</evidence>
<reference evidence="9" key="1">
    <citation type="journal article" date="2019" name="Int. J. Syst. Evol. Microbiol.">
        <title>The Global Catalogue of Microorganisms (GCM) 10K type strain sequencing project: providing services to taxonomists for standard genome sequencing and annotation.</title>
        <authorList>
            <consortium name="The Broad Institute Genomics Platform"/>
            <consortium name="The Broad Institute Genome Sequencing Center for Infectious Disease"/>
            <person name="Wu L."/>
            <person name="Ma J."/>
        </authorList>
    </citation>
    <scope>NUCLEOTIDE SEQUENCE [LARGE SCALE GENOMIC DNA]</scope>
    <source>
        <strain evidence="9">JCM 15395</strain>
    </source>
</reference>
<evidence type="ECO:0000313" key="8">
    <source>
        <dbReference type="EMBL" id="GAA0601983.1"/>
    </source>
</evidence>
<name>A0ABP3R7C8_9BACI</name>
<dbReference type="SUPFAM" id="SSF109604">
    <property type="entry name" value="HD-domain/PDEase-like"/>
    <property type="match status" value="1"/>
</dbReference>
<keyword evidence="4" id="KW-0378">Hydrolase</keyword>
<dbReference type="RefSeq" id="WP_343812365.1">
    <property type="nucleotide sequence ID" value="NZ_BAAADS010000012.1"/>
</dbReference>
<evidence type="ECO:0000256" key="2">
    <source>
        <dbReference type="ARBA" id="ARBA00022723"/>
    </source>
</evidence>
<evidence type="ECO:0000256" key="5">
    <source>
        <dbReference type="ARBA" id="ARBA00023004"/>
    </source>
</evidence>
<proteinExistence type="predicted"/>
<dbReference type="InterPro" id="IPR006674">
    <property type="entry name" value="HD_domain"/>
</dbReference>
<organism evidence="8 9">
    <name type="scientific">Virgibacillus siamensis</name>
    <dbReference type="NCBI Taxonomy" id="480071"/>
    <lineage>
        <taxon>Bacteria</taxon>
        <taxon>Bacillati</taxon>
        <taxon>Bacillota</taxon>
        <taxon>Bacilli</taxon>
        <taxon>Bacillales</taxon>
        <taxon>Bacillaceae</taxon>
        <taxon>Virgibacillus</taxon>
    </lineage>
</organism>
<gene>
    <name evidence="8" type="primary">yqeK</name>
    <name evidence="8" type="ORF">GCM10009001_18550</name>
</gene>
<dbReference type="NCBIfam" id="TIGR00488">
    <property type="entry name" value="bis(5'-nucleosyl)-tetraphosphatase (symmetrical) YqeK"/>
    <property type="match status" value="1"/>
</dbReference>
<dbReference type="Gene3D" id="1.10.3210.10">
    <property type="entry name" value="Hypothetical protein af1432"/>
    <property type="match status" value="1"/>
</dbReference>
<sequence>MKIDEAVEIVKPHLTKSRFEHTLRVADTAVELTDVFGGSREKIELAAVFHDYAKCKPAEEMKQFILECDELPNNLLDYHHELWHGPVASVLIDREYGIIDDEIKSAIYCHTTGKEKMSRMDRIIFVADYIEPGRSFPGIDEVRKAARYDLQLASWMALRNTIQFLVSKNATVYPDTFYAYNELTRQINGGY</sequence>
<dbReference type="InterPro" id="IPR005249">
    <property type="entry name" value="YqeK"/>
</dbReference>
<dbReference type="SMART" id="SM00471">
    <property type="entry name" value="HDc"/>
    <property type="match status" value="1"/>
</dbReference>
<dbReference type="InterPro" id="IPR051094">
    <property type="entry name" value="Diverse_Catalytic_Enzymes"/>
</dbReference>
<comment type="catalytic activity">
    <reaction evidence="6">
        <text>P(1),P(4)-bis(5'-adenosyl) tetraphosphate + H2O = 2 ADP + 2 H(+)</text>
        <dbReference type="Rhea" id="RHEA:24252"/>
        <dbReference type="ChEBI" id="CHEBI:15377"/>
        <dbReference type="ChEBI" id="CHEBI:15378"/>
        <dbReference type="ChEBI" id="CHEBI:58141"/>
        <dbReference type="ChEBI" id="CHEBI:456216"/>
        <dbReference type="EC" id="3.6.1.41"/>
    </reaction>
</comment>
<dbReference type="Proteomes" id="UP001500866">
    <property type="component" value="Unassembled WGS sequence"/>
</dbReference>
<evidence type="ECO:0000259" key="7">
    <source>
        <dbReference type="SMART" id="SM00471"/>
    </source>
</evidence>
<keyword evidence="5" id="KW-0408">Iron</keyword>
<dbReference type="PANTHER" id="PTHR35795">
    <property type="entry name" value="SLR1885 PROTEIN"/>
    <property type="match status" value="1"/>
</dbReference>
<keyword evidence="3" id="KW-0547">Nucleotide-binding</keyword>
<keyword evidence="9" id="KW-1185">Reference proteome</keyword>
<dbReference type="EMBL" id="BAAADS010000012">
    <property type="protein sequence ID" value="GAA0601983.1"/>
    <property type="molecule type" value="Genomic_DNA"/>
</dbReference>
<evidence type="ECO:0000256" key="3">
    <source>
        <dbReference type="ARBA" id="ARBA00022741"/>
    </source>
</evidence>
<keyword evidence="2" id="KW-0479">Metal-binding</keyword>
<dbReference type="Pfam" id="PF01966">
    <property type="entry name" value="HD"/>
    <property type="match status" value="1"/>
</dbReference>
<comment type="caution">
    <text evidence="8">The sequence shown here is derived from an EMBL/GenBank/DDBJ whole genome shotgun (WGS) entry which is preliminary data.</text>
</comment>
<dbReference type="InterPro" id="IPR003607">
    <property type="entry name" value="HD/PDEase_dom"/>
</dbReference>
<evidence type="ECO:0000256" key="1">
    <source>
        <dbReference type="ARBA" id="ARBA00012506"/>
    </source>
</evidence>
<dbReference type="EC" id="3.6.1.41" evidence="1"/>